<evidence type="ECO:0000256" key="10">
    <source>
        <dbReference type="ARBA" id="ARBA00023065"/>
    </source>
</evidence>
<dbReference type="InterPro" id="IPR050599">
    <property type="entry name" value="VDCC_alpha-1_subunit"/>
</dbReference>
<dbReference type="SUPFAM" id="SSF47473">
    <property type="entry name" value="EF-hand"/>
    <property type="match status" value="1"/>
</dbReference>
<evidence type="ECO:0000256" key="9">
    <source>
        <dbReference type="ARBA" id="ARBA00022989"/>
    </source>
</evidence>
<keyword evidence="12" id="KW-0325">Glycoprotein</keyword>
<reference evidence="17" key="1">
    <citation type="submission" date="2021-01" db="EMBL/GenBank/DDBJ databases">
        <authorList>
            <person name="Corre E."/>
            <person name="Pelletier E."/>
            <person name="Niang G."/>
            <person name="Scheremetjew M."/>
            <person name="Finn R."/>
            <person name="Kale V."/>
            <person name="Holt S."/>
            <person name="Cochrane G."/>
            <person name="Meng A."/>
            <person name="Brown T."/>
            <person name="Cohen L."/>
        </authorList>
    </citation>
    <scope>NUCLEOTIDE SEQUENCE</scope>
    <source>
        <strain evidence="17">Pbaha01</strain>
    </source>
</reference>
<feature type="domain" description="EF-hand" evidence="16">
    <location>
        <begin position="330"/>
        <end position="365"/>
    </location>
</feature>
<name>A0A7S0FAJ3_9DINO</name>
<dbReference type="InterPro" id="IPR018247">
    <property type="entry name" value="EF_Hand_1_Ca_BS"/>
</dbReference>
<dbReference type="InterPro" id="IPR027359">
    <property type="entry name" value="Volt_channel_dom_sf"/>
</dbReference>
<dbReference type="Pfam" id="PF00520">
    <property type="entry name" value="Ion_trans"/>
    <property type="match status" value="1"/>
</dbReference>
<evidence type="ECO:0000256" key="4">
    <source>
        <dbReference type="ARBA" id="ARBA00022568"/>
    </source>
</evidence>
<keyword evidence="10" id="KW-0406">Ion transport</keyword>
<evidence type="ECO:0000256" key="13">
    <source>
        <dbReference type="ARBA" id="ARBA00023303"/>
    </source>
</evidence>
<dbReference type="AlphaFoldDB" id="A0A7S0FAJ3"/>
<keyword evidence="7" id="KW-0106">Calcium</keyword>
<comment type="subcellular location">
    <subcellularLocation>
        <location evidence="1">Membrane</location>
        <topology evidence="1">Multi-pass membrane protein</topology>
    </subcellularLocation>
</comment>
<feature type="transmembrane region" description="Helical" evidence="15">
    <location>
        <begin position="67"/>
        <end position="86"/>
    </location>
</feature>
<sequence>MARNPDRQSAGRASVSVSNGDHIRLGPRPSWALGLNRQPRPSLPLVRWGSQQQATSEEVPFNEGPNFPYIIGTVIAANIVLLAAETDYRDLQVWWFCDVSFFLVFAAELAFRASHFGSMTLIDGSERLWTAIDCVTVAAGFLEVVLPMAWPLLAGTDQDTVNDSLLFQVVRLVRLLRLLRFLRIAKRVAALGEALMSMMDACSVIFGVLFLFILLCAVLCTQLLGHAIDSGGSGNSDTDNLLQKMKENFNDVPTSMFTLFQITTLDNWMDVAGPAIAQGWQWQIFFVVFISFGSWTMISILTAVASDRMVAAASDWEEIEAREREALRESFLSFLRDAFIEADVDGNGVMDREEFDSLIKKDSVKNYMSQQGVGVSVDDLEKAWETLDASAGRTGELTIDEFVTGFLTLSKGISTHDIANVDYSLRKTSSAAACRIQRLIELVRGIKARNEEVISALEKQSAMQQEQWTCMELWRGWVLEQNGKWAPNDDGGSPRQTPEATVAPTRPRR</sequence>
<dbReference type="SUPFAM" id="SSF81324">
    <property type="entry name" value="Voltage-gated potassium channels"/>
    <property type="match status" value="1"/>
</dbReference>
<dbReference type="PANTHER" id="PTHR45628:SF7">
    <property type="entry name" value="VOLTAGE-DEPENDENT CALCIUM CHANNEL TYPE A SUBUNIT ALPHA-1"/>
    <property type="match status" value="1"/>
</dbReference>
<dbReference type="GO" id="GO:0005509">
    <property type="term" value="F:calcium ion binding"/>
    <property type="evidence" value="ECO:0007669"/>
    <property type="project" value="InterPro"/>
</dbReference>
<protein>
    <recommendedName>
        <fullName evidence="16">EF-hand domain-containing protein</fullName>
    </recommendedName>
</protein>
<evidence type="ECO:0000256" key="15">
    <source>
        <dbReference type="SAM" id="Phobius"/>
    </source>
</evidence>
<dbReference type="InterPro" id="IPR011992">
    <property type="entry name" value="EF-hand-dom_pair"/>
</dbReference>
<dbReference type="Gene3D" id="1.10.238.10">
    <property type="entry name" value="EF-hand"/>
    <property type="match status" value="1"/>
</dbReference>
<feature type="transmembrane region" description="Helical" evidence="15">
    <location>
        <begin position="284"/>
        <end position="305"/>
    </location>
</feature>
<dbReference type="SMART" id="SM00054">
    <property type="entry name" value="EFh"/>
    <property type="match status" value="2"/>
</dbReference>
<dbReference type="PROSITE" id="PS00018">
    <property type="entry name" value="EF_HAND_1"/>
    <property type="match status" value="1"/>
</dbReference>
<evidence type="ECO:0000256" key="6">
    <source>
        <dbReference type="ARBA" id="ARBA00022692"/>
    </source>
</evidence>
<dbReference type="PROSITE" id="PS50222">
    <property type="entry name" value="EF_HAND_2"/>
    <property type="match status" value="1"/>
</dbReference>
<evidence type="ECO:0000259" key="16">
    <source>
        <dbReference type="PROSITE" id="PS50222"/>
    </source>
</evidence>
<feature type="transmembrane region" description="Helical" evidence="15">
    <location>
        <begin position="92"/>
        <end position="111"/>
    </location>
</feature>
<dbReference type="GO" id="GO:0098703">
    <property type="term" value="P:calcium ion import across plasma membrane"/>
    <property type="evidence" value="ECO:0007669"/>
    <property type="project" value="TreeGrafter"/>
</dbReference>
<dbReference type="InterPro" id="IPR002048">
    <property type="entry name" value="EF_hand_dom"/>
</dbReference>
<keyword evidence="6 15" id="KW-0812">Transmembrane</keyword>
<evidence type="ECO:0000313" key="17">
    <source>
        <dbReference type="EMBL" id="CAD8347858.1"/>
    </source>
</evidence>
<keyword evidence="2" id="KW-0813">Transport</keyword>
<keyword evidence="11 15" id="KW-0472">Membrane</keyword>
<gene>
    <name evidence="17" type="ORF">PBAH0796_LOCUS3597</name>
</gene>
<evidence type="ECO:0000256" key="12">
    <source>
        <dbReference type="ARBA" id="ARBA00023180"/>
    </source>
</evidence>
<evidence type="ECO:0000256" key="1">
    <source>
        <dbReference type="ARBA" id="ARBA00004141"/>
    </source>
</evidence>
<dbReference type="Gene3D" id="1.20.120.350">
    <property type="entry name" value="Voltage-gated potassium channels. Chain C"/>
    <property type="match status" value="1"/>
</dbReference>
<evidence type="ECO:0000256" key="8">
    <source>
        <dbReference type="ARBA" id="ARBA00022882"/>
    </source>
</evidence>
<keyword evidence="4" id="KW-0109">Calcium transport</keyword>
<evidence type="ECO:0000256" key="11">
    <source>
        <dbReference type="ARBA" id="ARBA00023136"/>
    </source>
</evidence>
<evidence type="ECO:0000256" key="7">
    <source>
        <dbReference type="ARBA" id="ARBA00022837"/>
    </source>
</evidence>
<evidence type="ECO:0000256" key="14">
    <source>
        <dbReference type="SAM" id="MobiDB-lite"/>
    </source>
</evidence>
<dbReference type="GO" id="GO:0008331">
    <property type="term" value="F:high voltage-gated calcium channel activity"/>
    <property type="evidence" value="ECO:0007669"/>
    <property type="project" value="TreeGrafter"/>
</dbReference>
<proteinExistence type="predicted"/>
<feature type="transmembrane region" description="Helical" evidence="15">
    <location>
        <begin position="131"/>
        <end position="153"/>
    </location>
</feature>
<evidence type="ECO:0000256" key="2">
    <source>
        <dbReference type="ARBA" id="ARBA00022448"/>
    </source>
</evidence>
<keyword evidence="3" id="KW-0597">Phosphoprotein</keyword>
<dbReference type="InterPro" id="IPR005821">
    <property type="entry name" value="Ion_trans_dom"/>
</dbReference>
<organism evidence="17">
    <name type="scientific">Pyrodinium bahamense</name>
    <dbReference type="NCBI Taxonomy" id="73915"/>
    <lineage>
        <taxon>Eukaryota</taxon>
        <taxon>Sar</taxon>
        <taxon>Alveolata</taxon>
        <taxon>Dinophyceae</taxon>
        <taxon>Gonyaulacales</taxon>
        <taxon>Pyrocystaceae</taxon>
        <taxon>Pyrodinium</taxon>
    </lineage>
</organism>
<keyword evidence="13" id="KW-0407">Ion channel</keyword>
<dbReference type="GO" id="GO:0005891">
    <property type="term" value="C:voltage-gated calcium channel complex"/>
    <property type="evidence" value="ECO:0007669"/>
    <property type="project" value="TreeGrafter"/>
</dbReference>
<evidence type="ECO:0000256" key="3">
    <source>
        <dbReference type="ARBA" id="ARBA00022553"/>
    </source>
</evidence>
<dbReference type="EMBL" id="HBEG01006067">
    <property type="protein sequence ID" value="CAD8347858.1"/>
    <property type="molecule type" value="Transcribed_RNA"/>
</dbReference>
<dbReference type="Gene3D" id="1.10.287.70">
    <property type="match status" value="1"/>
</dbReference>
<evidence type="ECO:0000256" key="5">
    <source>
        <dbReference type="ARBA" id="ARBA00022673"/>
    </source>
</evidence>
<feature type="region of interest" description="Disordered" evidence="14">
    <location>
        <begin position="1"/>
        <end position="22"/>
    </location>
</feature>
<feature type="transmembrane region" description="Helical" evidence="15">
    <location>
        <begin position="203"/>
        <end position="224"/>
    </location>
</feature>
<keyword evidence="9 15" id="KW-1133">Transmembrane helix</keyword>
<keyword evidence="5" id="KW-0107">Calcium channel</keyword>
<feature type="region of interest" description="Disordered" evidence="14">
    <location>
        <begin position="484"/>
        <end position="509"/>
    </location>
</feature>
<keyword evidence="8" id="KW-0851">Voltage-gated channel</keyword>
<accession>A0A7S0FAJ3</accession>
<dbReference type="PANTHER" id="PTHR45628">
    <property type="entry name" value="VOLTAGE-DEPENDENT CALCIUM CHANNEL TYPE A SUBUNIT ALPHA-1"/>
    <property type="match status" value="1"/>
</dbReference>